<protein>
    <submittedName>
        <fullName evidence="1">Uncharacterized protein</fullName>
    </submittedName>
</protein>
<organism evidence="1 2">
    <name type="scientific">Streptomyces atrovirens</name>
    <dbReference type="NCBI Taxonomy" id="285556"/>
    <lineage>
        <taxon>Bacteria</taxon>
        <taxon>Bacillati</taxon>
        <taxon>Actinomycetota</taxon>
        <taxon>Actinomycetes</taxon>
        <taxon>Kitasatosporales</taxon>
        <taxon>Streptomycetaceae</taxon>
        <taxon>Streptomyces</taxon>
    </lineage>
</organism>
<name>A0ABW0DWA9_9ACTN</name>
<sequence>MLPNDPFRLLDQRPGSTPHFGWGSMAALDGGSLAYLTIREGEHNKGRYWEVGVIGHGKGGACLAERVVDENRAWDASGGNDARFVIDKPYSRLVIDWPVGVS</sequence>
<comment type="caution">
    <text evidence="1">The sequence shown here is derived from an EMBL/GenBank/DDBJ whole genome shotgun (WGS) entry which is preliminary data.</text>
</comment>
<proteinExistence type="predicted"/>
<reference evidence="2" key="1">
    <citation type="journal article" date="2019" name="Int. J. Syst. Evol. Microbiol.">
        <title>The Global Catalogue of Microorganisms (GCM) 10K type strain sequencing project: providing services to taxonomists for standard genome sequencing and annotation.</title>
        <authorList>
            <consortium name="The Broad Institute Genomics Platform"/>
            <consortium name="The Broad Institute Genome Sequencing Center for Infectious Disease"/>
            <person name="Wu L."/>
            <person name="Ma J."/>
        </authorList>
    </citation>
    <scope>NUCLEOTIDE SEQUENCE [LARGE SCALE GENOMIC DNA]</scope>
    <source>
        <strain evidence="2">CGMCC 4.7131</strain>
    </source>
</reference>
<dbReference type="EMBL" id="JBHSKN010000016">
    <property type="protein sequence ID" value="MFC5241884.1"/>
    <property type="molecule type" value="Genomic_DNA"/>
</dbReference>
<gene>
    <name evidence="1" type="ORF">ACFPWV_18485</name>
</gene>
<keyword evidence="2" id="KW-1185">Reference proteome</keyword>
<evidence type="ECO:0000313" key="2">
    <source>
        <dbReference type="Proteomes" id="UP001596035"/>
    </source>
</evidence>
<evidence type="ECO:0000313" key="1">
    <source>
        <dbReference type="EMBL" id="MFC5241884.1"/>
    </source>
</evidence>
<dbReference type="RefSeq" id="WP_344560290.1">
    <property type="nucleotide sequence ID" value="NZ_BAAATG010000017.1"/>
</dbReference>
<accession>A0ABW0DWA9</accession>
<dbReference type="Proteomes" id="UP001596035">
    <property type="component" value="Unassembled WGS sequence"/>
</dbReference>